<dbReference type="EMBL" id="MU167252">
    <property type="protein sequence ID" value="KAG0147094.1"/>
    <property type="molecule type" value="Genomic_DNA"/>
</dbReference>
<evidence type="ECO:0000256" key="4">
    <source>
        <dbReference type="RuleBase" id="RU367022"/>
    </source>
</evidence>
<keyword evidence="4" id="KW-0813">Transport</keyword>
<keyword evidence="4" id="KW-0187">Copper transport</keyword>
<reference evidence="6" key="1">
    <citation type="submission" date="2013-11" db="EMBL/GenBank/DDBJ databases">
        <title>Genome sequence of the fusiform rust pathogen reveals effectors for host alternation and coevolution with pine.</title>
        <authorList>
            <consortium name="DOE Joint Genome Institute"/>
            <person name="Smith K."/>
            <person name="Pendleton A."/>
            <person name="Kubisiak T."/>
            <person name="Anderson C."/>
            <person name="Salamov A."/>
            <person name="Aerts A."/>
            <person name="Riley R."/>
            <person name="Clum A."/>
            <person name="Lindquist E."/>
            <person name="Ence D."/>
            <person name="Campbell M."/>
            <person name="Kronenberg Z."/>
            <person name="Feau N."/>
            <person name="Dhillon B."/>
            <person name="Hamelin R."/>
            <person name="Burleigh J."/>
            <person name="Smith J."/>
            <person name="Yandell M."/>
            <person name="Nelson C."/>
            <person name="Grigoriev I."/>
            <person name="Davis J."/>
        </authorList>
    </citation>
    <scope>NUCLEOTIDE SEQUENCE</scope>
    <source>
        <strain evidence="6">G11</strain>
    </source>
</reference>
<evidence type="ECO:0000256" key="5">
    <source>
        <dbReference type="SAM" id="MobiDB-lite"/>
    </source>
</evidence>
<accession>A0A9P6NMY6</accession>
<keyword evidence="4" id="KW-0406">Ion transport</keyword>
<feature type="transmembrane region" description="Helical" evidence="4">
    <location>
        <begin position="194"/>
        <end position="211"/>
    </location>
</feature>
<evidence type="ECO:0000256" key="2">
    <source>
        <dbReference type="ARBA" id="ARBA00022989"/>
    </source>
</evidence>
<feature type="region of interest" description="Disordered" evidence="5">
    <location>
        <begin position="149"/>
        <end position="172"/>
    </location>
</feature>
<feature type="compositionally biased region" description="Low complexity" evidence="5">
    <location>
        <begin position="155"/>
        <end position="169"/>
    </location>
</feature>
<gene>
    <name evidence="6" type="ORF">CROQUDRAFT_656577</name>
</gene>
<keyword evidence="1 4" id="KW-0812">Transmembrane</keyword>
<dbReference type="PANTHER" id="PTHR12483">
    <property type="entry name" value="SOLUTE CARRIER FAMILY 31 COPPER TRANSPORTERS"/>
    <property type="match status" value="1"/>
</dbReference>
<dbReference type="Pfam" id="PF04145">
    <property type="entry name" value="Ctr"/>
    <property type="match status" value="1"/>
</dbReference>
<comment type="similarity">
    <text evidence="4">Belongs to the copper transporter (Ctr) (TC 1.A.56) family. SLC31A subfamily.</text>
</comment>
<dbReference type="AlphaFoldDB" id="A0A9P6NMY6"/>
<feature type="transmembrane region" description="Helical" evidence="4">
    <location>
        <begin position="100"/>
        <end position="122"/>
    </location>
</feature>
<evidence type="ECO:0000313" key="6">
    <source>
        <dbReference type="EMBL" id="KAG0147094.1"/>
    </source>
</evidence>
<organism evidence="6 7">
    <name type="scientific">Cronartium quercuum f. sp. fusiforme G11</name>
    <dbReference type="NCBI Taxonomy" id="708437"/>
    <lineage>
        <taxon>Eukaryota</taxon>
        <taxon>Fungi</taxon>
        <taxon>Dikarya</taxon>
        <taxon>Basidiomycota</taxon>
        <taxon>Pucciniomycotina</taxon>
        <taxon>Pucciniomycetes</taxon>
        <taxon>Pucciniales</taxon>
        <taxon>Coleosporiaceae</taxon>
        <taxon>Cronartium</taxon>
    </lineage>
</organism>
<evidence type="ECO:0000313" key="7">
    <source>
        <dbReference type="Proteomes" id="UP000886653"/>
    </source>
</evidence>
<feature type="transmembrane region" description="Helical" evidence="4">
    <location>
        <begin position="217"/>
        <end position="233"/>
    </location>
</feature>
<sequence>MLLPTQPINRLKASLAQSVIRTQTKASSIFVSSTIGHLENSIKLKSKLKSPIEFIPKLMNHHDHSSNHHQDLDPTQIKRCHMNMIFNWDPTGTCIVFRQFYVSGTASLVMYMLLLFLLALGYEYMRLATTRFDSMTRIKLGLDSNSKRFAKRGTSEPSGRRSPPSSSSSDNNLDFSKAWGKVAVPKHIQLTRSLFYVANIAVSFFLMLVVMTYNAQIIAAVLAGAFVGHFLFHRELNYEDGGKGMACH</sequence>
<name>A0A9P6NMY6_9BASI</name>
<dbReference type="Proteomes" id="UP000886653">
    <property type="component" value="Unassembled WGS sequence"/>
</dbReference>
<comment type="subcellular location">
    <subcellularLocation>
        <location evidence="4">Membrane</location>
        <topology evidence="4">Multi-pass membrane protein</topology>
    </subcellularLocation>
</comment>
<comment type="caution">
    <text evidence="6">The sequence shown here is derived from an EMBL/GenBank/DDBJ whole genome shotgun (WGS) entry which is preliminary data.</text>
</comment>
<keyword evidence="7" id="KW-1185">Reference proteome</keyword>
<keyword evidence="2 4" id="KW-1133">Transmembrane helix</keyword>
<dbReference type="InterPro" id="IPR007274">
    <property type="entry name" value="Cop_transporter"/>
</dbReference>
<dbReference type="OrthoDB" id="161814at2759"/>
<protein>
    <recommendedName>
        <fullName evidence="4">Copper transport protein</fullName>
    </recommendedName>
</protein>
<keyword evidence="4" id="KW-0186">Copper</keyword>
<keyword evidence="3 4" id="KW-0472">Membrane</keyword>
<evidence type="ECO:0000256" key="3">
    <source>
        <dbReference type="ARBA" id="ARBA00023136"/>
    </source>
</evidence>
<dbReference type="GO" id="GO:0016020">
    <property type="term" value="C:membrane"/>
    <property type="evidence" value="ECO:0007669"/>
    <property type="project" value="UniProtKB-SubCell"/>
</dbReference>
<dbReference type="PANTHER" id="PTHR12483:SF115">
    <property type="entry name" value="COPPER TRANSPORT PROTEIN"/>
    <property type="match status" value="1"/>
</dbReference>
<proteinExistence type="inferred from homology"/>
<evidence type="ECO:0000256" key="1">
    <source>
        <dbReference type="ARBA" id="ARBA00022692"/>
    </source>
</evidence>
<dbReference type="GO" id="GO:0005375">
    <property type="term" value="F:copper ion transmembrane transporter activity"/>
    <property type="evidence" value="ECO:0007669"/>
    <property type="project" value="UniProtKB-UniRule"/>
</dbReference>